<dbReference type="STRING" id="1203554.HMPREF1476_01448"/>
<proteinExistence type="predicted"/>
<dbReference type="PANTHER" id="PTHR35271:SF1">
    <property type="entry name" value="ABC TRANSPORTER, SUBSTRATE-BINDING LIPOPROTEIN"/>
    <property type="match status" value="1"/>
</dbReference>
<organism evidence="1 2">
    <name type="scientific">Sutterella wadsworthensis HGA0223</name>
    <dbReference type="NCBI Taxonomy" id="1203554"/>
    <lineage>
        <taxon>Bacteria</taxon>
        <taxon>Pseudomonadati</taxon>
        <taxon>Pseudomonadota</taxon>
        <taxon>Betaproteobacteria</taxon>
        <taxon>Burkholderiales</taxon>
        <taxon>Sutterellaceae</taxon>
        <taxon>Sutterella</taxon>
    </lineage>
</organism>
<dbReference type="EMBL" id="ATCF01000021">
    <property type="protein sequence ID" value="EPD98706.1"/>
    <property type="molecule type" value="Genomic_DNA"/>
</dbReference>
<dbReference type="SUPFAM" id="SSF53822">
    <property type="entry name" value="Periplasmic binding protein-like I"/>
    <property type="match status" value="1"/>
</dbReference>
<dbReference type="RefSeq" id="WP_016474658.1">
    <property type="nucleotide sequence ID" value="NZ_KE150480.1"/>
</dbReference>
<reference evidence="1 2" key="1">
    <citation type="submission" date="2013-04" db="EMBL/GenBank/DDBJ databases">
        <title>The Genome Sequence of Sutterella wadsworthensis HGA0223.</title>
        <authorList>
            <consortium name="The Broad Institute Genomics Platform"/>
            <person name="Earl A."/>
            <person name="Ward D."/>
            <person name="Feldgarden M."/>
            <person name="Gevers D."/>
            <person name="Schmidt T.M."/>
            <person name="Dover J."/>
            <person name="Dai D."/>
            <person name="Walker B."/>
            <person name="Young S."/>
            <person name="Zeng Q."/>
            <person name="Gargeya S."/>
            <person name="Fitzgerald M."/>
            <person name="Haas B."/>
            <person name="Abouelleil A."/>
            <person name="Allen A.W."/>
            <person name="Alvarado L."/>
            <person name="Arachchi H.M."/>
            <person name="Berlin A.M."/>
            <person name="Chapman S.B."/>
            <person name="Gainer-Dewar J."/>
            <person name="Goldberg J."/>
            <person name="Griggs A."/>
            <person name="Gujja S."/>
            <person name="Hansen M."/>
            <person name="Howarth C."/>
            <person name="Imamovic A."/>
            <person name="Ireland A."/>
            <person name="Larimer J."/>
            <person name="McCowan C."/>
            <person name="Murphy C."/>
            <person name="Pearson M."/>
            <person name="Poon T.W."/>
            <person name="Priest M."/>
            <person name="Roberts A."/>
            <person name="Saif S."/>
            <person name="Shea T."/>
            <person name="Sisk P."/>
            <person name="Sykes S."/>
            <person name="Wortman J."/>
            <person name="Nusbaum C."/>
            <person name="Birren B."/>
        </authorList>
    </citation>
    <scope>NUCLEOTIDE SEQUENCE [LARGE SCALE GENOMIC DNA]</scope>
    <source>
        <strain evidence="1 2">HGA0223</strain>
    </source>
</reference>
<dbReference type="HOGENOM" id="CLU_058196_1_0_4"/>
<evidence type="ECO:0008006" key="3">
    <source>
        <dbReference type="Google" id="ProtNLM"/>
    </source>
</evidence>
<accession>S3BE90</accession>
<dbReference type="PATRIC" id="fig|1203554.3.peg.1517"/>
<protein>
    <recommendedName>
        <fullName evidence="3">ABC transporter substrate-binding protein</fullName>
    </recommendedName>
</protein>
<dbReference type="AlphaFoldDB" id="S3BE90"/>
<dbReference type="eggNOG" id="COG2984">
    <property type="taxonomic scope" value="Bacteria"/>
</dbReference>
<dbReference type="CDD" id="cd06325">
    <property type="entry name" value="PBP1_ABC_unchar_transporter"/>
    <property type="match status" value="1"/>
</dbReference>
<comment type="caution">
    <text evidence="1">The sequence shown here is derived from an EMBL/GenBank/DDBJ whole genome shotgun (WGS) entry which is preliminary data.</text>
</comment>
<evidence type="ECO:0000313" key="2">
    <source>
        <dbReference type="Proteomes" id="UP000014400"/>
    </source>
</evidence>
<dbReference type="InterPro" id="IPR007487">
    <property type="entry name" value="ABC_transpt-TYRBP-like"/>
</dbReference>
<dbReference type="Pfam" id="PF04392">
    <property type="entry name" value="ABC_sub_bind"/>
    <property type="match status" value="1"/>
</dbReference>
<name>S3BE90_9BURK</name>
<sequence>MQSVPDSQNAGSISHAQCPSGLRRRLIAAAAAVTFSGLAVLGPAFAAAEAPLIGVVQLVDHEALNDSVRGITDGLKARGLAGSLDLQNAHGDQSTLKTIGDRFVHKDAKLIFAVATPAVQAMARATKTIPIVGAAVTSYTAAKVIRSNERPGGNVTGVSNIGPVAAQLDLFMKLVPNAKRVGTIYNAGEINSVVQIELLRAAAKARGIELEEATVTNLTDLQSAVVSMSKKVDGFVFPTDNVVVAGMAVVLRTTVPAHQVTVSGDMGSLAAGCTAAMTVDYYTLGLQAAQLGADILEGRRSAAETPIGVQDVKNPTFNVKAMKRLGLEIPEDLKAGALLWQK</sequence>
<dbReference type="Gene3D" id="3.40.50.2300">
    <property type="match status" value="2"/>
</dbReference>
<dbReference type="InterPro" id="IPR028082">
    <property type="entry name" value="Peripla_BP_I"/>
</dbReference>
<evidence type="ECO:0000313" key="1">
    <source>
        <dbReference type="EMBL" id="EPD98706.1"/>
    </source>
</evidence>
<dbReference type="PANTHER" id="PTHR35271">
    <property type="entry name" value="ABC TRANSPORTER, SUBSTRATE-BINDING LIPOPROTEIN-RELATED"/>
    <property type="match status" value="1"/>
</dbReference>
<keyword evidence="2" id="KW-1185">Reference proteome</keyword>
<dbReference type="Proteomes" id="UP000014400">
    <property type="component" value="Unassembled WGS sequence"/>
</dbReference>
<gene>
    <name evidence="1" type="ORF">HMPREF1476_01448</name>
</gene>